<accession>A0A3B0SQ84</accession>
<dbReference type="AlphaFoldDB" id="A0A3B0SQ84"/>
<dbReference type="EMBL" id="UOEI01000236">
    <property type="protein sequence ID" value="VAV98563.1"/>
    <property type="molecule type" value="Genomic_DNA"/>
</dbReference>
<protein>
    <submittedName>
        <fullName evidence="1">Uncharacterized protein</fullName>
    </submittedName>
</protein>
<evidence type="ECO:0000313" key="1">
    <source>
        <dbReference type="EMBL" id="VAV98563.1"/>
    </source>
</evidence>
<name>A0A3B0SQ84_9ZZZZ</name>
<gene>
    <name evidence="1" type="ORF">MNBD_ACTINO01-934</name>
</gene>
<proteinExistence type="predicted"/>
<organism evidence="1">
    <name type="scientific">hydrothermal vent metagenome</name>
    <dbReference type="NCBI Taxonomy" id="652676"/>
    <lineage>
        <taxon>unclassified sequences</taxon>
        <taxon>metagenomes</taxon>
        <taxon>ecological metagenomes</taxon>
    </lineage>
</organism>
<reference evidence="1" key="1">
    <citation type="submission" date="2018-06" db="EMBL/GenBank/DDBJ databases">
        <authorList>
            <person name="Zhirakovskaya E."/>
        </authorList>
    </citation>
    <scope>NUCLEOTIDE SEQUENCE</scope>
</reference>
<sequence>MCWNDRFMLLHELGHVWGAINIPPSKHQPFMEVRRDVESWASLDVVWERRAREHAANVIAWGLLEVPISVSGTYPNDPVSMTSAFEFLTGRMPMHDGGVGVQVPDRSLFRGRSNPRLASGR</sequence>